<dbReference type="Pfam" id="PF09502">
    <property type="entry name" value="HrpB4"/>
    <property type="match status" value="1"/>
</dbReference>
<evidence type="ECO:0000313" key="3">
    <source>
        <dbReference type="Proteomes" id="UP000256838"/>
    </source>
</evidence>
<sequence length="240" mass="25892">MSQTDHPLIRMLRGFEARVLGLATALADSSRAPDEESRVPLHEQARAPRSRASAIKVAAARRIWFSTPVPLDAFLQPGNRLAILAPEELRSVLAARALLGCQDSIRRCIDRGRRRALALALGEQALLRLQAQLAARALGEPLPDDLCADALARRGWAMIADDGACRNATLGNIVDLSLALAAGGEAWQRMRSARADEARTGDEPSLDARRPAGSGGEAGDTSRFFSMAGDLFPEFQWLFG</sequence>
<accession>A0A3D8K4S2</accession>
<dbReference type="Proteomes" id="UP000256838">
    <property type="component" value="Unassembled WGS sequence"/>
</dbReference>
<dbReference type="InterPro" id="IPR013393">
    <property type="entry name" value="T3SS_HrpB4"/>
</dbReference>
<feature type="compositionally biased region" description="Basic and acidic residues" evidence="1">
    <location>
        <begin position="193"/>
        <end position="210"/>
    </location>
</feature>
<gene>
    <name evidence="2" type="ORF">DWV00_01185</name>
</gene>
<protein>
    <recommendedName>
        <fullName evidence="4">Type III secretion protein</fullName>
    </recommendedName>
</protein>
<dbReference type="AlphaFoldDB" id="A0A3D8K4S2"/>
<reference evidence="2 3" key="1">
    <citation type="submission" date="2018-08" db="EMBL/GenBank/DDBJ databases">
        <title>Paraburkholderia sp. DHOM06 isolated from forest soil.</title>
        <authorList>
            <person name="Gao Z.-H."/>
            <person name="Qiu L.-H."/>
        </authorList>
    </citation>
    <scope>NUCLEOTIDE SEQUENCE [LARGE SCALE GENOMIC DNA]</scope>
    <source>
        <strain evidence="2 3">DHOM06</strain>
    </source>
</reference>
<evidence type="ECO:0000313" key="2">
    <source>
        <dbReference type="EMBL" id="RDV00434.1"/>
    </source>
</evidence>
<comment type="caution">
    <text evidence="2">The sequence shown here is derived from an EMBL/GenBank/DDBJ whole genome shotgun (WGS) entry which is preliminary data.</text>
</comment>
<proteinExistence type="predicted"/>
<dbReference type="OrthoDB" id="8781253at2"/>
<evidence type="ECO:0008006" key="4">
    <source>
        <dbReference type="Google" id="ProtNLM"/>
    </source>
</evidence>
<organism evidence="2 3">
    <name type="scientific">Trinickia dinghuensis</name>
    <dbReference type="NCBI Taxonomy" id="2291023"/>
    <lineage>
        <taxon>Bacteria</taxon>
        <taxon>Pseudomonadati</taxon>
        <taxon>Pseudomonadota</taxon>
        <taxon>Betaproteobacteria</taxon>
        <taxon>Burkholderiales</taxon>
        <taxon>Burkholderiaceae</taxon>
        <taxon>Trinickia</taxon>
    </lineage>
</organism>
<evidence type="ECO:0000256" key="1">
    <source>
        <dbReference type="SAM" id="MobiDB-lite"/>
    </source>
</evidence>
<dbReference type="RefSeq" id="WP_115531705.1">
    <property type="nucleotide sequence ID" value="NZ_QRGA01000001.1"/>
</dbReference>
<name>A0A3D8K4S2_9BURK</name>
<dbReference type="EMBL" id="QRGA01000001">
    <property type="protein sequence ID" value="RDV00434.1"/>
    <property type="molecule type" value="Genomic_DNA"/>
</dbReference>
<feature type="region of interest" description="Disordered" evidence="1">
    <location>
        <begin position="192"/>
        <end position="219"/>
    </location>
</feature>
<keyword evidence="3" id="KW-1185">Reference proteome</keyword>